<feature type="region of interest" description="Disordered" evidence="1">
    <location>
        <begin position="2453"/>
        <end position="2509"/>
    </location>
</feature>
<dbReference type="RefSeq" id="XP_003883931.1">
    <property type="nucleotide sequence ID" value="XM_003883882.1"/>
</dbReference>
<feature type="compositionally biased region" description="Gly residues" evidence="1">
    <location>
        <begin position="824"/>
        <end position="835"/>
    </location>
</feature>
<feature type="compositionally biased region" description="Polar residues" evidence="1">
    <location>
        <begin position="32"/>
        <end position="42"/>
    </location>
</feature>
<feature type="region of interest" description="Disordered" evidence="1">
    <location>
        <begin position="139"/>
        <end position="184"/>
    </location>
</feature>
<feature type="region of interest" description="Disordered" evidence="1">
    <location>
        <begin position="1504"/>
        <end position="1579"/>
    </location>
</feature>
<feature type="region of interest" description="Disordered" evidence="1">
    <location>
        <begin position="1065"/>
        <end position="1161"/>
    </location>
</feature>
<proteinExistence type="predicted"/>
<feature type="compositionally biased region" description="Basic and acidic residues" evidence="1">
    <location>
        <begin position="1666"/>
        <end position="1680"/>
    </location>
</feature>
<accession>F0VJI8</accession>
<dbReference type="GeneID" id="13443546"/>
<feature type="compositionally biased region" description="Basic and acidic residues" evidence="1">
    <location>
        <begin position="2482"/>
        <end position="2494"/>
    </location>
</feature>
<feature type="region of interest" description="Disordered" evidence="1">
    <location>
        <begin position="1"/>
        <end position="106"/>
    </location>
</feature>
<organism evidence="2 3">
    <name type="scientific">Neospora caninum (strain Liverpool)</name>
    <dbReference type="NCBI Taxonomy" id="572307"/>
    <lineage>
        <taxon>Eukaryota</taxon>
        <taxon>Sar</taxon>
        <taxon>Alveolata</taxon>
        <taxon>Apicomplexa</taxon>
        <taxon>Conoidasida</taxon>
        <taxon>Coccidia</taxon>
        <taxon>Eucoccidiorida</taxon>
        <taxon>Eimeriorina</taxon>
        <taxon>Sarcocystidae</taxon>
        <taxon>Neospora</taxon>
    </lineage>
</organism>
<feature type="compositionally biased region" description="Basic and acidic residues" evidence="1">
    <location>
        <begin position="864"/>
        <end position="885"/>
    </location>
</feature>
<feature type="region of interest" description="Disordered" evidence="1">
    <location>
        <begin position="1377"/>
        <end position="1445"/>
    </location>
</feature>
<feature type="region of interest" description="Disordered" evidence="1">
    <location>
        <begin position="1656"/>
        <end position="1680"/>
    </location>
</feature>
<reference evidence="3" key="1">
    <citation type="journal article" date="2012" name="PLoS Pathog.">
        <title>Comparative genomics of the apicomplexan parasites Toxoplasma gondii and Neospora caninum: Coccidia differing in host range and transmission strategy.</title>
        <authorList>
            <person name="Reid A.J."/>
            <person name="Vermont S.J."/>
            <person name="Cotton J.A."/>
            <person name="Harris D."/>
            <person name="Hill-Cawthorne G.A."/>
            <person name="Konen-Waisman S."/>
            <person name="Latham S.M."/>
            <person name="Mourier T."/>
            <person name="Norton R."/>
            <person name="Quail M.A."/>
            <person name="Sanders M."/>
            <person name="Shanmugam D."/>
            <person name="Sohal A."/>
            <person name="Wasmuth J.D."/>
            <person name="Brunk B."/>
            <person name="Grigg M.E."/>
            <person name="Howard J.C."/>
            <person name="Parkinson J."/>
            <person name="Roos D.S."/>
            <person name="Trees A.J."/>
            <person name="Berriman M."/>
            <person name="Pain A."/>
            <person name="Wastling J.M."/>
        </authorList>
    </citation>
    <scope>NUCLEOTIDE SEQUENCE [LARGE SCALE GENOMIC DNA]</scope>
    <source>
        <strain evidence="3">Liverpool</strain>
    </source>
</reference>
<dbReference type="EMBL" id="FR823390">
    <property type="protein sequence ID" value="CBZ53899.1"/>
    <property type="molecule type" value="Genomic_DNA"/>
</dbReference>
<evidence type="ECO:0000313" key="3">
    <source>
        <dbReference type="Proteomes" id="UP000007494"/>
    </source>
</evidence>
<feature type="region of interest" description="Disordered" evidence="1">
    <location>
        <begin position="2155"/>
        <end position="2231"/>
    </location>
</feature>
<evidence type="ECO:0000256" key="1">
    <source>
        <dbReference type="SAM" id="MobiDB-lite"/>
    </source>
</evidence>
<feature type="compositionally biased region" description="Basic and acidic residues" evidence="1">
    <location>
        <begin position="1137"/>
        <end position="1161"/>
    </location>
</feature>
<feature type="compositionally biased region" description="Basic and acidic residues" evidence="1">
    <location>
        <begin position="219"/>
        <end position="229"/>
    </location>
</feature>
<feature type="compositionally biased region" description="Acidic residues" evidence="1">
    <location>
        <begin position="426"/>
        <end position="436"/>
    </location>
</feature>
<feature type="compositionally biased region" description="Polar residues" evidence="1">
    <location>
        <begin position="2156"/>
        <end position="2173"/>
    </location>
</feature>
<feature type="compositionally biased region" description="Basic and acidic residues" evidence="1">
    <location>
        <begin position="400"/>
        <end position="421"/>
    </location>
</feature>
<dbReference type="InParanoid" id="F0VJI8"/>
<feature type="compositionally biased region" description="Pro residues" evidence="1">
    <location>
        <begin position="1332"/>
        <end position="1353"/>
    </location>
</feature>
<dbReference type="VEuPathDB" id="ToxoDB:NCLIV_036810"/>
<feature type="compositionally biased region" description="Basic and acidic residues" evidence="1">
    <location>
        <begin position="2713"/>
        <end position="2729"/>
    </location>
</feature>
<feature type="region of interest" description="Disordered" evidence="1">
    <location>
        <begin position="697"/>
        <end position="907"/>
    </location>
</feature>
<gene>
    <name evidence="2" type="ORF">NCLIV_036810</name>
</gene>
<feature type="compositionally biased region" description="Low complexity" evidence="1">
    <location>
        <begin position="842"/>
        <end position="859"/>
    </location>
</feature>
<dbReference type="SUPFAM" id="SSF47676">
    <property type="entry name" value="Conserved domain common to transcription factors TFIIS, elongin A, CRSP70"/>
    <property type="match status" value="1"/>
</dbReference>
<dbReference type="OrthoDB" id="329536at2759"/>
<evidence type="ECO:0000313" key="2">
    <source>
        <dbReference type="EMBL" id="CBZ53899.1"/>
    </source>
</evidence>
<feature type="region of interest" description="Disordered" evidence="1">
    <location>
        <begin position="199"/>
        <end position="436"/>
    </location>
</feature>
<feature type="compositionally biased region" description="Polar residues" evidence="1">
    <location>
        <begin position="2266"/>
        <end position="2279"/>
    </location>
</feature>
<dbReference type="eggNOG" id="ENOG502QQ2I">
    <property type="taxonomic scope" value="Eukaryota"/>
</dbReference>
<sequence length="2737" mass="291884">MTSPVVGTSPSLEGDREAERTSSGAPFAANAGSPQPVESSPTAEAAVQGANTCDGGVNVGPPSSPQNPTNVFAPPVADPKSPVQDADITSRTVPATHPASRLEEPSALHVSLTASAWESVALRAPSDARAVAGPERETFPLPVSSVSASLPPRQTALGPPDCVSAPAETPAQTSFDSERPGSEGKAGIRCYIELKRGAAEPSADSTADCGGARGAEASHLLEPKVEKNDASGSNASDAGFDAHGPHAPLSVHSADGKTTPAGKSEIGQTLATEAGGRPAGAEDPRSAGPGGKDEAAETAEAYRGAEETEDSSDEDALLRPKKKRGEKKTDALGNDGTPPKKRKERPGEEDGAGKSVKGKQKAREGGSFGGGAKKPLLAQKGPKKQRSQSAQTSASEAEDEARVGRPAVSEKKAKAVDRQARGDSAPGEDESDEEANQELEQYIEAITKKLWTLYTQQVVDARELLDHQLSKGGLHPVSNEGVATGLMTACARRRVGMTSLLAGALQSKKLAARRLAASLTEASRSTAGRELSPPRISESELLQLAVEHAAKQPSESAQMPDPSVRTTPYPRPGKPPRATVPSKHDLIHAVSREQAGECCSPCCSGTCLNLIFAPLLASAERAADASETGASETGAPRAEDTRAAADLRAQLKEQDCCCCCVIHAPSRSSSDDEGPSRRSHSTSRWAYADQVSAFDRAKVRPQYTASDDDGVRRGESGTAASRAPDRRGAATRPLAPQLGAGGVGRGRRGLRGGSSRPGVASRAGAPLDRSAMFGTADQRPEKWTPRPAALRRLEGSTSRGLEKAAPLGAGRARGSAPRTRLRGGPAGLAGSGGSRVGKPRIASSSSDSSSDSSSASSSSSEEETSARKALRDGKKRTDSAAEHGNRPRTIGGGAPGALRTGGSGPPDRAALKARFQRFCRQDEEQKLPVLKEACVAMFVTAMKELCGEPWAQHYAVRILLRSRDAVLPQFLRNSGLLLLREWTEALAVTPESVEEHEGMLISVLRLLHRLRPTRQEIAQAKIGLLVRGMAQRRKTLKCDFEACSEEVSAVAEKLLDKWRAMFAPAQHSDGQAQSTAGTPVPSSAAPPGSRASSGSPASLSARAAAPPPPRPGAAPDRQGAAGKGHGTETSQSVINGRSDERALRSRDGKRSAPGGGERRARVEEALRSLEELGWNLEDKEKRRRLEIAGTYSPTADCDEVQEAAGPSARKAGDDRGRRVHFCPARQAVADMVFFNSLDAPNATSLKNEKLKGDEAAEHLACLRQSKAEADSFDRRRRMHTYKEIDGYTAAGSGERNLTVTKPAAGDHTPRRDAPMKFTTPLPLDFSDVKPPHAYPSPPSAPATPPPGSPPVRVEPPKQLFAAIAPFSFLPVPTISSDAQVSPAPALHASDGRRAKGAGIPGEGLSRGTAAEDGDAGTDLSADGESRESQPGAGGPAAGTPLAVPPFGLPPGPPMMAAPPGVPFFPAPCFPPLAAPGFPPFGPPYVALPPPGFMQPPPGMFGLPPRQSEAFPGAPGSGSGRAGGFSAHVPGRVTAPPRGRGGHPPGGWRPERRGSGAPLKPSFSDPPEKVRRSGARQARAALSCQSTQTLERVLTRGLCQGRSHGVFHDIFQMFVFLCAQVRWTAQRAARLRNFIVSLVAEHRLASAPECRSFVRAGHTSGQAPERGPPERRGLSPSERHASPLTFSSAGVQFARPRRSLAANTEREPVPDQVEHAFSVAATCALKRIAQVPFDPRARLSWRNSVGRTLACLAAVGMAKDARRLLDVCVGRTRTPHVELKRTNEGESLHVAGGYRGGEVEAQRWRRACDAEIVETLIEKCPLYAFADMVGAFASLRLIDPKSLQVLQRRTKLEERRFTARTLTYLALSAKELPSPLDAEYLESLCPAIASCLSRHPEAFKPRFIARIANACARHASRAQIHHTFDLLQDRMLDTLDEFDGPSLVLALCEFSKVSARHHSLFSACVPRLRAMIPFLTPVDTVMLLATLETVCWKTSGAFPAWPSSGPVRELAHAVLCRLHEEGPASLQSDGRSICRLLDILSRMPQEPLASAVFDAVCGAVGAVEKSLAERQIIDLMNACSRLQRLPPLCLISAVFAAGERLLFTCDPKYVALFWHALPAFLDASSLEFKAPGADESCLSSTRDEERLGGLRWKEGARQTSSASGRLEYASSTEARSVAGSHGQVPSARSVRQLEQAEHETGSHVPGNPEDRLRSSAGGFSYRGGRRGSSCSQSSWISADVSAMATRLLSELCDHLAGRETPHRPAGSATTDAESSGGSWSVMQPRDMAMILNAMSRMELIHLGTLRAADADLGQPGRLSRFTIHELTLTLNAFSRLRFQLSPRSSDAISERLQHFVRCQKARHSSSWRASVREENDVRLTDEEPAPVGLLCCLAHSLVKLESPVCQTSGFLGLLELIAGMCSESGTDPSSMDTGRHSEGVSNSVGAALNRRELQSDPAAQPMSKSRQGPSDDAAGRSLGFRQSIEKRHDSEHVGDEPNCQSPPSTQEFMHRTPAEGDDRVQWNGTARNLSLALFATTFWSYASRTSLAISRREREISELDAPLLFQIADGVASAARQEGWRLDRPARRQCLMSALVLWTMWMDKRARSLRLQSQAVDPFLRCAQIIVGLLDMNHEKTDVSDCRSSTVQEEVYRATQSLITQRIVLPGSLLKPEERVLLYTIDLLLIRDMEGPSGEVPTRDEPSAERSSTLVSSSEKDCGEQTRATHEGERYLISTSAV</sequence>
<feature type="region of interest" description="Disordered" evidence="1">
    <location>
        <begin position="2257"/>
        <end position="2279"/>
    </location>
</feature>
<dbReference type="InterPro" id="IPR035441">
    <property type="entry name" value="TFIIS/LEDGF_dom_sf"/>
</dbReference>
<feature type="compositionally biased region" description="Polar residues" evidence="1">
    <location>
        <begin position="1"/>
        <end position="11"/>
    </location>
</feature>
<dbReference type="Proteomes" id="UP000007494">
    <property type="component" value="Chromosome VIII"/>
</dbReference>
<feature type="region of interest" description="Disordered" evidence="1">
    <location>
        <begin position="2690"/>
        <end position="2737"/>
    </location>
</feature>
<protein>
    <recommendedName>
        <fullName evidence="4">TFIIS N-terminal domain-containing protein</fullName>
    </recommendedName>
</protein>
<evidence type="ECO:0008006" key="4">
    <source>
        <dbReference type="Google" id="ProtNLM"/>
    </source>
</evidence>
<name>F0VJI8_NEOCL</name>
<feature type="compositionally biased region" description="Polar residues" evidence="1">
    <location>
        <begin position="2497"/>
        <end position="2506"/>
    </location>
</feature>
<feature type="compositionally biased region" description="Gly residues" evidence="1">
    <location>
        <begin position="890"/>
        <end position="904"/>
    </location>
</feature>
<feature type="compositionally biased region" description="Low complexity" evidence="1">
    <location>
        <begin position="1504"/>
        <end position="1513"/>
    </location>
</feature>
<keyword evidence="3" id="KW-1185">Reference proteome</keyword>
<feature type="region of interest" description="Disordered" evidence="1">
    <location>
        <begin position="548"/>
        <end position="582"/>
    </location>
</feature>
<feature type="compositionally biased region" description="Low complexity" evidence="1">
    <location>
        <begin position="140"/>
        <end position="152"/>
    </location>
</feature>
<feature type="compositionally biased region" description="Low complexity" evidence="1">
    <location>
        <begin position="1076"/>
        <end position="1104"/>
    </location>
</feature>
<feature type="region of interest" description="Disordered" evidence="1">
    <location>
        <begin position="1286"/>
        <end position="1354"/>
    </location>
</feature>
<feature type="compositionally biased region" description="Basic and acidic residues" evidence="1">
    <location>
        <begin position="280"/>
        <end position="295"/>
    </location>
</feature>